<name>A0A8T8SK03_9BASI</name>
<dbReference type="Proteomes" id="UP000077521">
    <property type="component" value="Unassembled WGS sequence"/>
</dbReference>
<dbReference type="InterPro" id="IPR029058">
    <property type="entry name" value="AB_hydrolase_fold"/>
</dbReference>
<protein>
    <submittedName>
        <fullName evidence="1">Uncharacterized protein</fullName>
    </submittedName>
</protein>
<dbReference type="Gene3D" id="3.40.50.1820">
    <property type="entry name" value="alpha/beta hydrolase"/>
    <property type="match status" value="1"/>
</dbReference>
<reference evidence="1" key="2">
    <citation type="journal article" date="2019" name="IMA Fungus">
        <title>Genome sequencing and comparison of five Tilletia species to identify candidate genes for the detection of regulated species infecting wheat.</title>
        <authorList>
            <person name="Nguyen H.D.T."/>
            <person name="Sultana T."/>
            <person name="Kesanakurti P."/>
            <person name="Hambleton S."/>
        </authorList>
    </citation>
    <scope>NUCLEOTIDE SEQUENCE</scope>
    <source>
        <strain evidence="1">DAOMC 236416</strain>
    </source>
</reference>
<sequence>MATGEKATLRLPPPFEHARLDLYPYFPAVVPTSGLSLTEIDRPLPFLLYLHDGILPFHTGSCIDAPPQIVSWCQSRGLPLLSLDYTLLSNPPGRNSSSPSSFSLEDVWASVEACWRFINNAPVLPDSATDGKPTEADAEDTLTWQISATGHGAEADKGTTPLDDAWREFQPRGIDGRAGMIWGTGAGAWLASLAAARLHPAPIAVVLERPLLDLTVPIPELPPLPRIVREPPPFPYTDSPSFPGISDRIWFENMEANEEEYWRKNSGMDVRRPLPGERDGAQMLRMAIDAYEQGRRRGSTIATAYSRGKVPATSAAAVSSSSNNPLPPTLVLTNLSEKSQREAKHFLDAVRATSPEGAVADKLLLAGGAGPSAVGSSVKAGLTGAQRYIHLSIDDKTQAIPLLGGRAHMTQLPPSIFSFLSQHLADALFLRASREGTDGSGVVEELRRQAHMLLTAPAKL</sequence>
<keyword evidence="2" id="KW-1185">Reference proteome</keyword>
<reference evidence="1" key="1">
    <citation type="submission" date="2016-04" db="EMBL/GenBank/DDBJ databases">
        <authorList>
            <person name="Nguyen H.D."/>
            <person name="Samba Siva P."/>
            <person name="Cullis J."/>
            <person name="Levesque C.A."/>
            <person name="Hambleton S."/>
        </authorList>
    </citation>
    <scope>NUCLEOTIDE SEQUENCE</scope>
    <source>
        <strain evidence="1">DAOMC 236416</strain>
    </source>
</reference>
<organism evidence="1 2">
    <name type="scientific">Tilletia indica</name>
    <dbReference type="NCBI Taxonomy" id="43049"/>
    <lineage>
        <taxon>Eukaryota</taxon>
        <taxon>Fungi</taxon>
        <taxon>Dikarya</taxon>
        <taxon>Basidiomycota</taxon>
        <taxon>Ustilaginomycotina</taxon>
        <taxon>Exobasidiomycetes</taxon>
        <taxon>Tilletiales</taxon>
        <taxon>Tilletiaceae</taxon>
        <taxon>Tilletia</taxon>
    </lineage>
</organism>
<comment type="caution">
    <text evidence="1">The sequence shown here is derived from an EMBL/GenBank/DDBJ whole genome shotgun (WGS) entry which is preliminary data.</text>
</comment>
<dbReference type="SUPFAM" id="SSF53474">
    <property type="entry name" value="alpha/beta-Hydrolases"/>
    <property type="match status" value="1"/>
</dbReference>
<evidence type="ECO:0000313" key="1">
    <source>
        <dbReference type="EMBL" id="KAE8241651.1"/>
    </source>
</evidence>
<evidence type="ECO:0000313" key="2">
    <source>
        <dbReference type="Proteomes" id="UP000077521"/>
    </source>
</evidence>
<accession>A0A8T8SK03</accession>
<dbReference type="AlphaFoldDB" id="A0A8T8SK03"/>
<proteinExistence type="predicted"/>
<dbReference type="EMBL" id="LWDF02000875">
    <property type="protein sequence ID" value="KAE8241651.1"/>
    <property type="molecule type" value="Genomic_DNA"/>
</dbReference>
<gene>
    <name evidence="1" type="ORF">A4X13_0g7323</name>
</gene>